<comment type="subunit">
    <text evidence="11">Component of an histone acetyltransferase complex. Interacts with H3K4me3 and to a lesser extent with H3K4me2.</text>
</comment>
<dbReference type="GO" id="GO:0008270">
    <property type="term" value="F:zinc ion binding"/>
    <property type="evidence" value="ECO:0007669"/>
    <property type="project" value="UniProtKB-KW"/>
</dbReference>
<feature type="binding site" evidence="9">
    <location>
        <position position="265"/>
    </location>
    <ligand>
        <name>Zn(2+)</name>
        <dbReference type="ChEBI" id="CHEBI:29105"/>
        <label>2</label>
    </ligand>
</feature>
<dbReference type="Gene3D" id="6.10.140.1740">
    <property type="match status" value="1"/>
</dbReference>
<keyword evidence="6 11" id="KW-0156">Chromatin regulator</keyword>
<evidence type="ECO:0000256" key="9">
    <source>
        <dbReference type="PIRSR" id="PIRSR628651-51"/>
    </source>
</evidence>
<feature type="signal peptide" evidence="13">
    <location>
        <begin position="1"/>
        <end position="15"/>
    </location>
</feature>
<evidence type="ECO:0000313" key="16">
    <source>
        <dbReference type="Proteomes" id="UP000320475"/>
    </source>
</evidence>
<feature type="site" description="Histone H3K4me3 binding" evidence="8">
    <location>
        <position position="269"/>
    </location>
</feature>
<organism evidence="15 16">
    <name type="scientific">Synchytrium endobioticum</name>
    <dbReference type="NCBI Taxonomy" id="286115"/>
    <lineage>
        <taxon>Eukaryota</taxon>
        <taxon>Fungi</taxon>
        <taxon>Fungi incertae sedis</taxon>
        <taxon>Chytridiomycota</taxon>
        <taxon>Chytridiomycota incertae sedis</taxon>
        <taxon>Chytridiomycetes</taxon>
        <taxon>Synchytriales</taxon>
        <taxon>Synchytriaceae</taxon>
        <taxon>Synchytrium</taxon>
    </lineage>
</organism>
<evidence type="ECO:0000256" key="10">
    <source>
        <dbReference type="PROSITE-ProRule" id="PRU00146"/>
    </source>
</evidence>
<dbReference type="Gene3D" id="3.30.40.10">
    <property type="entry name" value="Zinc/RING finger domain, C3HC4 (zinc finger)"/>
    <property type="match status" value="1"/>
</dbReference>
<dbReference type="InterPro" id="IPR042020">
    <property type="entry name" value="ING3_PHD"/>
</dbReference>
<evidence type="ECO:0000256" key="13">
    <source>
        <dbReference type="SAM" id="SignalP"/>
    </source>
</evidence>
<keyword evidence="5 9" id="KW-0862">Zinc</keyword>
<dbReference type="InterPro" id="IPR013083">
    <property type="entry name" value="Znf_RING/FYVE/PHD"/>
</dbReference>
<feature type="site" description="Histone H3K4me3 binding" evidence="8">
    <location>
        <position position="246"/>
    </location>
</feature>
<protein>
    <recommendedName>
        <fullName evidence="11">Chromatin modification-related protein</fullName>
    </recommendedName>
</protein>
<dbReference type="InterPro" id="IPR019786">
    <property type="entry name" value="Zinc_finger_PHD-type_CS"/>
</dbReference>
<dbReference type="InterPro" id="IPR011011">
    <property type="entry name" value="Znf_FYVE_PHD"/>
</dbReference>
<feature type="region of interest" description="Disordered" evidence="12">
    <location>
        <begin position="152"/>
        <end position="225"/>
    </location>
</feature>
<comment type="function">
    <text evidence="11">Component of an histone acetyltransferase complex.</text>
</comment>
<dbReference type="AlphaFoldDB" id="A0A507CXD9"/>
<dbReference type="Proteomes" id="UP000320475">
    <property type="component" value="Unassembled WGS sequence"/>
</dbReference>
<dbReference type="EMBL" id="QEAM01000212">
    <property type="protein sequence ID" value="TPX43701.1"/>
    <property type="molecule type" value="Genomic_DNA"/>
</dbReference>
<dbReference type="InterPro" id="IPR024610">
    <property type="entry name" value="ING_N_histone-binding"/>
</dbReference>
<feature type="domain" description="PHD-type" evidence="14">
    <location>
        <begin position="244"/>
        <end position="293"/>
    </location>
</feature>
<dbReference type="CDD" id="cd15585">
    <property type="entry name" value="PHD_ING3"/>
    <property type="match status" value="1"/>
</dbReference>
<dbReference type="GO" id="GO:0005634">
    <property type="term" value="C:nucleus"/>
    <property type="evidence" value="ECO:0007669"/>
    <property type="project" value="UniProtKB-SubCell"/>
</dbReference>
<feature type="site" description="Histone H3K4me3 binding" evidence="8">
    <location>
        <position position="261"/>
    </location>
</feature>
<keyword evidence="3 9" id="KW-0479">Metal-binding</keyword>
<dbReference type="InterPro" id="IPR028651">
    <property type="entry name" value="ING_fam"/>
</dbReference>
<dbReference type="Pfam" id="PF12998">
    <property type="entry name" value="ING"/>
    <property type="match status" value="1"/>
</dbReference>
<evidence type="ECO:0000256" key="7">
    <source>
        <dbReference type="ARBA" id="ARBA00023242"/>
    </source>
</evidence>
<accession>A0A507CXD9</accession>
<comment type="similarity">
    <text evidence="2 11">Belongs to the ING family.</text>
</comment>
<feature type="binding site" evidence="9">
    <location>
        <position position="290"/>
    </location>
    <ligand>
        <name>Zn(2+)</name>
        <dbReference type="ChEBI" id="CHEBI:29105"/>
        <label>2</label>
    </ligand>
</feature>
<sequence length="296" mass="33272">MIEILALVLLLLLNSDPPEPDKGRTSTYNRVLQSPPDCAFALNTLMTAALLHLEDYLDTIESLPLELSRNFTLLRELDAMAQENMTKVEKEIKDFLANMQTLPVDQRENALTRIAASFKQSLKHGEEKVALAVQTYDMVDRHIRRLDEDLSKFEEEQMTGPKLMSDRKDSDPQRARVAESIQQGTPAKKRKLNTKDEQQISVPTKQTAVSRAGDKNGKTTKKNGELKGQGQISLVELPIDPNEPLYCLCNQVSYGNMIACDNDDCEIEWFHLGCVGLSATPKGKWYCPTCSDSVKR</sequence>
<feature type="compositionally biased region" description="Polar residues" evidence="12">
    <location>
        <begin position="199"/>
        <end position="209"/>
    </location>
</feature>
<dbReference type="InterPro" id="IPR019787">
    <property type="entry name" value="Znf_PHD-finger"/>
</dbReference>
<evidence type="ECO:0000256" key="5">
    <source>
        <dbReference type="ARBA" id="ARBA00022833"/>
    </source>
</evidence>
<evidence type="ECO:0000259" key="14">
    <source>
        <dbReference type="PROSITE" id="PS50016"/>
    </source>
</evidence>
<feature type="binding site" evidence="9">
    <location>
        <position position="287"/>
    </location>
    <ligand>
        <name>Zn(2+)</name>
        <dbReference type="ChEBI" id="CHEBI:29105"/>
        <label>2</label>
    </ligand>
</feature>
<dbReference type="PROSITE" id="PS01359">
    <property type="entry name" value="ZF_PHD_1"/>
    <property type="match status" value="1"/>
</dbReference>
<evidence type="ECO:0000313" key="15">
    <source>
        <dbReference type="EMBL" id="TPX43701.1"/>
    </source>
</evidence>
<evidence type="ECO:0000256" key="4">
    <source>
        <dbReference type="ARBA" id="ARBA00022771"/>
    </source>
</evidence>
<comment type="domain">
    <text evidence="11">The PHD-type zinc finger mediates the binding to H3K4me3.</text>
</comment>
<name>A0A507CXD9_9FUNG</name>
<keyword evidence="7 11" id="KW-0539">Nucleus</keyword>
<evidence type="ECO:0000256" key="3">
    <source>
        <dbReference type="ARBA" id="ARBA00022723"/>
    </source>
</evidence>
<dbReference type="PROSITE" id="PS50016">
    <property type="entry name" value="ZF_PHD_2"/>
    <property type="match status" value="1"/>
</dbReference>
<evidence type="ECO:0000256" key="2">
    <source>
        <dbReference type="ARBA" id="ARBA00010210"/>
    </source>
</evidence>
<evidence type="ECO:0000256" key="12">
    <source>
        <dbReference type="SAM" id="MobiDB-lite"/>
    </source>
</evidence>
<dbReference type="OrthoDB" id="5411773at2759"/>
<feature type="binding site" evidence="9">
    <location>
        <position position="247"/>
    </location>
    <ligand>
        <name>Zn(2+)</name>
        <dbReference type="ChEBI" id="CHEBI:29105"/>
        <label>1</label>
    </ligand>
</feature>
<dbReference type="SMART" id="SM00249">
    <property type="entry name" value="PHD"/>
    <property type="match status" value="1"/>
</dbReference>
<dbReference type="SMART" id="SM01408">
    <property type="entry name" value="ING"/>
    <property type="match status" value="1"/>
</dbReference>
<feature type="site" description="Histone H3K4me3 binding" evidence="8">
    <location>
        <position position="257"/>
    </location>
</feature>
<keyword evidence="13" id="KW-0732">Signal</keyword>
<feature type="binding site" evidence="9">
    <location>
        <position position="271"/>
    </location>
    <ligand>
        <name>Zn(2+)</name>
        <dbReference type="ChEBI" id="CHEBI:29105"/>
        <label>1</label>
    </ligand>
</feature>
<comment type="caution">
    <text evidence="15">The sequence shown here is derived from an EMBL/GenBank/DDBJ whole genome shotgun (WGS) entry which is preliminary data.</text>
</comment>
<evidence type="ECO:0000256" key="1">
    <source>
        <dbReference type="ARBA" id="ARBA00004123"/>
    </source>
</evidence>
<feature type="binding site" evidence="9">
    <location>
        <position position="260"/>
    </location>
    <ligand>
        <name>Zn(2+)</name>
        <dbReference type="ChEBI" id="CHEBI:29105"/>
        <label>2</label>
    </ligand>
</feature>
<comment type="subcellular location">
    <subcellularLocation>
        <location evidence="1 11">Nucleus</location>
    </subcellularLocation>
</comment>
<feature type="compositionally biased region" description="Basic and acidic residues" evidence="12">
    <location>
        <begin position="212"/>
        <end position="225"/>
    </location>
</feature>
<dbReference type="CDD" id="cd16859">
    <property type="entry name" value="ING_ING4_5"/>
    <property type="match status" value="1"/>
</dbReference>
<dbReference type="VEuPathDB" id="FungiDB:SeMB42_g03240"/>
<evidence type="ECO:0000256" key="6">
    <source>
        <dbReference type="ARBA" id="ARBA00022853"/>
    </source>
</evidence>
<dbReference type="GO" id="GO:0006355">
    <property type="term" value="P:regulation of DNA-templated transcription"/>
    <property type="evidence" value="ECO:0007669"/>
    <property type="project" value="TreeGrafter"/>
</dbReference>
<proteinExistence type="inferred from homology"/>
<feature type="compositionally biased region" description="Basic and acidic residues" evidence="12">
    <location>
        <begin position="164"/>
        <end position="177"/>
    </location>
</feature>
<dbReference type="PANTHER" id="PTHR10333:SF42">
    <property type="entry name" value="INHIBITOR OF GROWTH PROTEIN 5"/>
    <property type="match status" value="1"/>
</dbReference>
<evidence type="ECO:0000256" key="11">
    <source>
        <dbReference type="RuleBase" id="RU361213"/>
    </source>
</evidence>
<feature type="binding site" evidence="9">
    <location>
        <position position="249"/>
    </location>
    <ligand>
        <name>Zn(2+)</name>
        <dbReference type="ChEBI" id="CHEBI:29105"/>
        <label>1</label>
    </ligand>
</feature>
<gene>
    <name evidence="15" type="ORF">SeLEV6574_g04903</name>
</gene>
<feature type="binding site" evidence="9">
    <location>
        <position position="274"/>
    </location>
    <ligand>
        <name>Zn(2+)</name>
        <dbReference type="ChEBI" id="CHEBI:29105"/>
        <label>1</label>
    </ligand>
</feature>
<dbReference type="FunFam" id="3.30.40.10:FF:000021">
    <property type="entry name" value="Inhibitor of growth 2b"/>
    <property type="match status" value="1"/>
</dbReference>
<reference evidence="15 16" key="1">
    <citation type="journal article" date="2019" name="Sci. Rep.">
        <title>Comparative genomics of chytrid fungi reveal insights into the obligate biotrophic and pathogenic lifestyle of Synchytrium endobioticum.</title>
        <authorList>
            <person name="van de Vossenberg B.T.L.H."/>
            <person name="Warris S."/>
            <person name="Nguyen H.D.T."/>
            <person name="van Gent-Pelzer M.P.E."/>
            <person name="Joly D.L."/>
            <person name="van de Geest H.C."/>
            <person name="Bonants P.J.M."/>
            <person name="Smith D.S."/>
            <person name="Levesque C.A."/>
            <person name="van der Lee T.A.J."/>
        </authorList>
    </citation>
    <scope>NUCLEOTIDE SEQUENCE [LARGE SCALE GENOMIC DNA]</scope>
    <source>
        <strain evidence="15 16">LEV6574</strain>
    </source>
</reference>
<dbReference type="SUPFAM" id="SSF57903">
    <property type="entry name" value="FYVE/PHD zinc finger"/>
    <property type="match status" value="1"/>
</dbReference>
<dbReference type="PANTHER" id="PTHR10333">
    <property type="entry name" value="INHIBITOR OF GROWTH PROTEIN"/>
    <property type="match status" value="1"/>
</dbReference>
<feature type="chain" id="PRO_5021486650" description="Chromatin modification-related protein" evidence="13">
    <location>
        <begin position="16"/>
        <end position="296"/>
    </location>
</feature>
<keyword evidence="4 10" id="KW-0863">Zinc-finger</keyword>
<evidence type="ECO:0000256" key="8">
    <source>
        <dbReference type="PIRSR" id="PIRSR628651-50"/>
    </source>
</evidence>
<dbReference type="GO" id="GO:0006325">
    <property type="term" value="P:chromatin organization"/>
    <property type="evidence" value="ECO:0007669"/>
    <property type="project" value="UniProtKB-KW"/>
</dbReference>
<dbReference type="InterPro" id="IPR001965">
    <property type="entry name" value="Znf_PHD"/>
</dbReference>